<sequence>MSQVSSTALKCLEQNQFDVAVLPLGVPEETVADPNRPLQTAVSYASVPPQASTCADTPTNRIQTNHWTTSFGIGDLTSVRWRRGKAHVYQLVVDRPVPDFAHQVAHLRTEVRWSMAAGLLT</sequence>
<reference evidence="1 2" key="1">
    <citation type="submission" date="2017-04" db="EMBL/GenBank/DDBJ databases">
        <authorList>
            <person name="Afonso C.L."/>
            <person name="Miller P.J."/>
            <person name="Scott M.A."/>
            <person name="Spackman E."/>
            <person name="Goraichik I."/>
            <person name="Dimitrov K.M."/>
            <person name="Suarez D.L."/>
            <person name="Swayne D.E."/>
        </authorList>
    </citation>
    <scope>NUCLEOTIDE SEQUENCE [LARGE SCALE GENOMIC DNA]</scope>
    <source>
        <strain evidence="1 2">DSM 43828</strain>
    </source>
</reference>
<organism evidence="1 2">
    <name type="scientific">Kibdelosporangium aridum</name>
    <dbReference type="NCBI Taxonomy" id="2030"/>
    <lineage>
        <taxon>Bacteria</taxon>
        <taxon>Bacillati</taxon>
        <taxon>Actinomycetota</taxon>
        <taxon>Actinomycetes</taxon>
        <taxon>Pseudonocardiales</taxon>
        <taxon>Pseudonocardiaceae</taxon>
        <taxon>Kibdelosporangium</taxon>
    </lineage>
</organism>
<dbReference type="EMBL" id="FWXV01000022">
    <property type="protein sequence ID" value="SMD27329.1"/>
    <property type="molecule type" value="Genomic_DNA"/>
</dbReference>
<accession>A0A1W2FZD7</accession>
<evidence type="ECO:0000313" key="1">
    <source>
        <dbReference type="EMBL" id="SMD27329.1"/>
    </source>
</evidence>
<proteinExistence type="predicted"/>
<evidence type="ECO:0000313" key="2">
    <source>
        <dbReference type="Proteomes" id="UP000192674"/>
    </source>
</evidence>
<name>A0A1W2FZD7_KIBAR</name>
<protein>
    <submittedName>
        <fullName evidence="1">Uncharacterized protein</fullName>
    </submittedName>
</protein>
<dbReference type="AlphaFoldDB" id="A0A1W2FZD7"/>
<keyword evidence="2" id="KW-1185">Reference proteome</keyword>
<gene>
    <name evidence="1" type="ORF">SAMN05661093_10932</name>
</gene>
<dbReference type="Proteomes" id="UP000192674">
    <property type="component" value="Unassembled WGS sequence"/>
</dbReference>